<dbReference type="EMBL" id="KN825109">
    <property type="protein sequence ID" value="KIK94414.1"/>
    <property type="molecule type" value="Genomic_DNA"/>
</dbReference>
<proteinExistence type="predicted"/>
<dbReference type="HOGENOM" id="CLU_1230217_0_0_1"/>
<sequence length="205" mass="22755">MSLSVDDLVASLSANHIGQEAIDLAALQVWTLYTPHPMAVNITRRDPTNVQHCTTPTARTPSSTTFVWPLPEHIDHTRKRSSSSVQRQSIDEAWHDSEEMDEERTVEDMVTLDSPRSSNAYPWPHYQGDTHGSSTRLPPTPAPIPMTTSGMSSPIESCPSSLFTSTDPFYLQASQSTQQSHSFFNHVGKPTSHSPFVIGVPSWQR</sequence>
<dbReference type="OrthoDB" id="3262664at2759"/>
<protein>
    <submittedName>
        <fullName evidence="2">Uncharacterized protein</fullName>
    </submittedName>
</protein>
<dbReference type="AlphaFoldDB" id="A0A0D0E1X8"/>
<keyword evidence="3" id="KW-1185">Reference proteome</keyword>
<feature type="region of interest" description="Disordered" evidence="1">
    <location>
        <begin position="76"/>
        <end position="109"/>
    </location>
</feature>
<reference evidence="2 3" key="1">
    <citation type="submission" date="2014-04" db="EMBL/GenBank/DDBJ databases">
        <authorList>
            <consortium name="DOE Joint Genome Institute"/>
            <person name="Kuo A."/>
            <person name="Kohler A."/>
            <person name="Jargeat P."/>
            <person name="Nagy L.G."/>
            <person name="Floudas D."/>
            <person name="Copeland A."/>
            <person name="Barry K.W."/>
            <person name="Cichocki N."/>
            <person name="Veneault-Fourrey C."/>
            <person name="LaButti K."/>
            <person name="Lindquist E.A."/>
            <person name="Lipzen A."/>
            <person name="Lundell T."/>
            <person name="Morin E."/>
            <person name="Murat C."/>
            <person name="Sun H."/>
            <person name="Tunlid A."/>
            <person name="Henrissat B."/>
            <person name="Grigoriev I.V."/>
            <person name="Hibbett D.S."/>
            <person name="Martin F."/>
            <person name="Nordberg H.P."/>
            <person name="Cantor M.N."/>
            <person name="Hua S.X."/>
        </authorList>
    </citation>
    <scope>NUCLEOTIDE SEQUENCE [LARGE SCALE GENOMIC DNA]</scope>
    <source>
        <strain evidence="2 3">Ve08.2h10</strain>
    </source>
</reference>
<evidence type="ECO:0000313" key="3">
    <source>
        <dbReference type="Proteomes" id="UP000054538"/>
    </source>
</evidence>
<accession>A0A0D0E1X8</accession>
<organism evidence="2 3">
    <name type="scientific">Paxillus rubicundulus Ve08.2h10</name>
    <dbReference type="NCBI Taxonomy" id="930991"/>
    <lineage>
        <taxon>Eukaryota</taxon>
        <taxon>Fungi</taxon>
        <taxon>Dikarya</taxon>
        <taxon>Basidiomycota</taxon>
        <taxon>Agaricomycotina</taxon>
        <taxon>Agaricomycetes</taxon>
        <taxon>Agaricomycetidae</taxon>
        <taxon>Boletales</taxon>
        <taxon>Paxilineae</taxon>
        <taxon>Paxillaceae</taxon>
        <taxon>Paxillus</taxon>
    </lineage>
</organism>
<evidence type="ECO:0000313" key="2">
    <source>
        <dbReference type="EMBL" id="KIK94414.1"/>
    </source>
</evidence>
<reference evidence="3" key="2">
    <citation type="submission" date="2015-01" db="EMBL/GenBank/DDBJ databases">
        <title>Evolutionary Origins and Diversification of the Mycorrhizal Mutualists.</title>
        <authorList>
            <consortium name="DOE Joint Genome Institute"/>
            <consortium name="Mycorrhizal Genomics Consortium"/>
            <person name="Kohler A."/>
            <person name="Kuo A."/>
            <person name="Nagy L.G."/>
            <person name="Floudas D."/>
            <person name="Copeland A."/>
            <person name="Barry K.W."/>
            <person name="Cichocki N."/>
            <person name="Veneault-Fourrey C."/>
            <person name="LaButti K."/>
            <person name="Lindquist E.A."/>
            <person name="Lipzen A."/>
            <person name="Lundell T."/>
            <person name="Morin E."/>
            <person name="Murat C."/>
            <person name="Riley R."/>
            <person name="Ohm R."/>
            <person name="Sun H."/>
            <person name="Tunlid A."/>
            <person name="Henrissat B."/>
            <person name="Grigoriev I.V."/>
            <person name="Hibbett D.S."/>
            <person name="Martin F."/>
        </authorList>
    </citation>
    <scope>NUCLEOTIDE SEQUENCE [LARGE SCALE GENOMIC DNA]</scope>
    <source>
        <strain evidence="3">Ve08.2h10</strain>
    </source>
</reference>
<name>A0A0D0E1X8_9AGAM</name>
<evidence type="ECO:0000256" key="1">
    <source>
        <dbReference type="SAM" id="MobiDB-lite"/>
    </source>
</evidence>
<gene>
    <name evidence="2" type="ORF">PAXRUDRAFT_142894</name>
</gene>
<dbReference type="InParanoid" id="A0A0D0E1X8"/>
<dbReference type="Proteomes" id="UP000054538">
    <property type="component" value="Unassembled WGS sequence"/>
</dbReference>